<feature type="region of interest" description="Disordered" evidence="1">
    <location>
        <begin position="1"/>
        <end position="20"/>
    </location>
</feature>
<sequence>MGGYGKKPASASGYDGAGSSSASEEVFIAGSPVSCQRFLSRFFVRRSSLIGAGS</sequence>
<accession>A0A8X6NC90</accession>
<dbReference type="AlphaFoldDB" id="A0A8X6NC90"/>
<evidence type="ECO:0000256" key="1">
    <source>
        <dbReference type="SAM" id="MobiDB-lite"/>
    </source>
</evidence>
<organism evidence="2 3">
    <name type="scientific">Nephila pilipes</name>
    <name type="common">Giant wood spider</name>
    <name type="synonym">Nephila maculata</name>
    <dbReference type="NCBI Taxonomy" id="299642"/>
    <lineage>
        <taxon>Eukaryota</taxon>
        <taxon>Metazoa</taxon>
        <taxon>Ecdysozoa</taxon>
        <taxon>Arthropoda</taxon>
        <taxon>Chelicerata</taxon>
        <taxon>Arachnida</taxon>
        <taxon>Araneae</taxon>
        <taxon>Araneomorphae</taxon>
        <taxon>Entelegynae</taxon>
        <taxon>Araneoidea</taxon>
        <taxon>Nephilidae</taxon>
        <taxon>Nephila</taxon>
    </lineage>
</organism>
<evidence type="ECO:0000313" key="2">
    <source>
        <dbReference type="EMBL" id="GFT05771.1"/>
    </source>
</evidence>
<name>A0A8X6NC90_NEPPI</name>
<proteinExistence type="predicted"/>
<comment type="caution">
    <text evidence="2">The sequence shown here is derived from an EMBL/GenBank/DDBJ whole genome shotgun (WGS) entry which is preliminary data.</text>
</comment>
<evidence type="ECO:0000313" key="3">
    <source>
        <dbReference type="Proteomes" id="UP000887013"/>
    </source>
</evidence>
<gene>
    <name evidence="2" type="ORF">NPIL_253051</name>
</gene>
<dbReference type="EMBL" id="BMAW01056421">
    <property type="protein sequence ID" value="GFT05771.1"/>
    <property type="molecule type" value="Genomic_DNA"/>
</dbReference>
<protein>
    <submittedName>
        <fullName evidence="2">Uncharacterized protein</fullName>
    </submittedName>
</protein>
<keyword evidence="3" id="KW-1185">Reference proteome</keyword>
<reference evidence="2" key="1">
    <citation type="submission" date="2020-08" db="EMBL/GenBank/DDBJ databases">
        <title>Multicomponent nature underlies the extraordinary mechanical properties of spider dragline silk.</title>
        <authorList>
            <person name="Kono N."/>
            <person name="Nakamura H."/>
            <person name="Mori M."/>
            <person name="Yoshida Y."/>
            <person name="Ohtoshi R."/>
            <person name="Malay A.D."/>
            <person name="Moran D.A.P."/>
            <person name="Tomita M."/>
            <person name="Numata K."/>
            <person name="Arakawa K."/>
        </authorList>
    </citation>
    <scope>NUCLEOTIDE SEQUENCE</scope>
</reference>
<feature type="compositionally biased region" description="Low complexity" evidence="1">
    <location>
        <begin position="9"/>
        <end position="20"/>
    </location>
</feature>
<dbReference type="Proteomes" id="UP000887013">
    <property type="component" value="Unassembled WGS sequence"/>
</dbReference>
<feature type="non-terminal residue" evidence="2">
    <location>
        <position position="1"/>
    </location>
</feature>